<name>A0A8T0GBH4_CERPU</name>
<dbReference type="Proteomes" id="UP000822688">
    <property type="component" value="Chromosome 12"/>
</dbReference>
<dbReference type="InterPro" id="IPR029063">
    <property type="entry name" value="SAM-dependent_MTases_sf"/>
</dbReference>
<dbReference type="AlphaFoldDB" id="A0A8T0GBH4"/>
<protein>
    <recommendedName>
        <fullName evidence="1">Methyltransferase type 11 domain-containing protein</fullName>
    </recommendedName>
</protein>
<dbReference type="EMBL" id="CM026433">
    <property type="protein sequence ID" value="KAG0555714.1"/>
    <property type="molecule type" value="Genomic_DNA"/>
</dbReference>
<comment type="caution">
    <text evidence="2">The sequence shown here is derived from an EMBL/GenBank/DDBJ whole genome shotgun (WGS) entry which is preliminary data.</text>
</comment>
<organism evidence="2 3">
    <name type="scientific">Ceratodon purpureus</name>
    <name type="common">Fire moss</name>
    <name type="synonym">Dicranum purpureum</name>
    <dbReference type="NCBI Taxonomy" id="3225"/>
    <lineage>
        <taxon>Eukaryota</taxon>
        <taxon>Viridiplantae</taxon>
        <taxon>Streptophyta</taxon>
        <taxon>Embryophyta</taxon>
        <taxon>Bryophyta</taxon>
        <taxon>Bryophytina</taxon>
        <taxon>Bryopsida</taxon>
        <taxon>Dicranidae</taxon>
        <taxon>Pseudoditrichales</taxon>
        <taxon>Ditrichaceae</taxon>
        <taxon>Ceratodon</taxon>
    </lineage>
</organism>
<evidence type="ECO:0000313" key="3">
    <source>
        <dbReference type="Proteomes" id="UP000822688"/>
    </source>
</evidence>
<accession>A0A8T0GBH4</accession>
<dbReference type="OrthoDB" id="3647at2759"/>
<gene>
    <name evidence="2" type="ORF">KC19_12G189100</name>
</gene>
<dbReference type="Pfam" id="PF08241">
    <property type="entry name" value="Methyltransf_11"/>
    <property type="match status" value="1"/>
</dbReference>
<keyword evidence="3" id="KW-1185">Reference proteome</keyword>
<proteinExistence type="predicted"/>
<dbReference type="GO" id="GO:0008757">
    <property type="term" value="F:S-adenosylmethionine-dependent methyltransferase activity"/>
    <property type="evidence" value="ECO:0007669"/>
    <property type="project" value="InterPro"/>
</dbReference>
<dbReference type="SUPFAM" id="SSF53335">
    <property type="entry name" value="S-adenosyl-L-methionine-dependent methyltransferases"/>
    <property type="match status" value="1"/>
</dbReference>
<feature type="domain" description="Methyltransferase type 11" evidence="1">
    <location>
        <begin position="52"/>
        <end position="163"/>
    </location>
</feature>
<dbReference type="InterPro" id="IPR013216">
    <property type="entry name" value="Methyltransf_11"/>
</dbReference>
<evidence type="ECO:0000313" key="2">
    <source>
        <dbReference type="EMBL" id="KAG0555714.1"/>
    </source>
</evidence>
<dbReference type="Gene3D" id="3.40.50.150">
    <property type="entry name" value="Vaccinia Virus protein VP39"/>
    <property type="match status" value="1"/>
</dbReference>
<sequence length="277" mass="31174">MTENQDQQWGKYSADYNSGAWVKDAVEAPFLEGHFKSFAQKALDRGKPWKALDIGCGMGRYTIRLLQAGASYVLASDADVDMVSGAKKETEQYLIGRSGPGTPKADFYVCSAAHLTSISRIEEGTFDLAISIYVLCNLPSTKDVKQALREISKLLRPGGTFIFYEPHIVEYMTMTNSTGHVEYLPKDDGTEYKYFEDEGKPQTLRIRMNSGNPIEITNRFYTLSFWVTSLLEVGFQISQFHEPHGNPKDFPSDAPSYMRYYAECPSAMVWVCTNVPQ</sequence>
<reference evidence="2" key="1">
    <citation type="submission" date="2020-06" db="EMBL/GenBank/DDBJ databases">
        <title>WGS assembly of Ceratodon purpureus strain R40.</title>
        <authorList>
            <person name="Carey S.B."/>
            <person name="Jenkins J."/>
            <person name="Shu S."/>
            <person name="Lovell J.T."/>
            <person name="Sreedasyam A."/>
            <person name="Maumus F."/>
            <person name="Tiley G.P."/>
            <person name="Fernandez-Pozo N."/>
            <person name="Barry K."/>
            <person name="Chen C."/>
            <person name="Wang M."/>
            <person name="Lipzen A."/>
            <person name="Daum C."/>
            <person name="Saski C.A."/>
            <person name="Payton A.C."/>
            <person name="Mcbreen J.C."/>
            <person name="Conrad R.E."/>
            <person name="Kollar L.M."/>
            <person name="Olsson S."/>
            <person name="Huttunen S."/>
            <person name="Landis J.B."/>
            <person name="Wickett N.J."/>
            <person name="Johnson M.G."/>
            <person name="Rensing S.A."/>
            <person name="Grimwood J."/>
            <person name="Schmutz J."/>
            <person name="Mcdaniel S.F."/>
        </authorList>
    </citation>
    <scope>NUCLEOTIDE SEQUENCE</scope>
    <source>
        <strain evidence="2">R40</strain>
    </source>
</reference>
<evidence type="ECO:0000259" key="1">
    <source>
        <dbReference type="Pfam" id="PF08241"/>
    </source>
</evidence>
<dbReference type="PANTHER" id="PTHR43861">
    <property type="entry name" value="TRANS-ACONITATE 2-METHYLTRANSFERASE-RELATED"/>
    <property type="match status" value="1"/>
</dbReference>
<dbReference type="CDD" id="cd02440">
    <property type="entry name" value="AdoMet_MTases"/>
    <property type="match status" value="1"/>
</dbReference>